<evidence type="ECO:0000313" key="2">
    <source>
        <dbReference type="Proteomes" id="UP000807159"/>
    </source>
</evidence>
<dbReference type="Proteomes" id="UP000807159">
    <property type="component" value="Chromosome 3"/>
</dbReference>
<dbReference type="EMBL" id="JACEGQ020000003">
    <property type="protein sequence ID" value="KAH8514723.1"/>
    <property type="molecule type" value="Genomic_DNA"/>
</dbReference>
<sequence>MSNSSKTIEGKMLDINPNILPHQDHHFLLSSNRVPPDHVISFISLHETTLSTGARPFCSTKRCQEERRRTGFGYATVRRVDKQNLHALSVASTASKFIIWSPSGIGKASGTSVGTERGWLIW</sequence>
<feature type="non-terminal residue" evidence="1">
    <location>
        <position position="122"/>
    </location>
</feature>
<keyword evidence="2" id="KW-1185">Reference proteome</keyword>
<dbReference type="AlphaFoldDB" id="A0A8T2ZB86"/>
<protein>
    <submittedName>
        <fullName evidence="1">Uncharacterized protein</fullName>
    </submittedName>
</protein>
<accession>A0A8T2ZB86</accession>
<comment type="caution">
    <text evidence="1">The sequence shown here is derived from an EMBL/GenBank/DDBJ whole genome shotgun (WGS) entry which is preliminary data.</text>
</comment>
<proteinExistence type="predicted"/>
<reference evidence="1" key="1">
    <citation type="journal article" date="2021" name="J. Hered.">
        <title>Genome Assembly of Salicaceae Populus deltoides (Eastern Cottonwood) I-69 Based on Nanopore Sequencing and Hi-C Technologies.</title>
        <authorList>
            <person name="Bai S."/>
            <person name="Wu H."/>
            <person name="Zhang J."/>
            <person name="Pan Z."/>
            <person name="Zhao W."/>
            <person name="Li Z."/>
            <person name="Tong C."/>
        </authorList>
    </citation>
    <scope>NUCLEOTIDE SEQUENCE</scope>
    <source>
        <tissue evidence="1">Leaf</tissue>
    </source>
</reference>
<organism evidence="1 2">
    <name type="scientific">Populus deltoides</name>
    <name type="common">Eastern poplar</name>
    <name type="synonym">Eastern cottonwood</name>
    <dbReference type="NCBI Taxonomy" id="3696"/>
    <lineage>
        <taxon>Eukaryota</taxon>
        <taxon>Viridiplantae</taxon>
        <taxon>Streptophyta</taxon>
        <taxon>Embryophyta</taxon>
        <taxon>Tracheophyta</taxon>
        <taxon>Spermatophyta</taxon>
        <taxon>Magnoliopsida</taxon>
        <taxon>eudicotyledons</taxon>
        <taxon>Gunneridae</taxon>
        <taxon>Pentapetalae</taxon>
        <taxon>rosids</taxon>
        <taxon>fabids</taxon>
        <taxon>Malpighiales</taxon>
        <taxon>Salicaceae</taxon>
        <taxon>Saliceae</taxon>
        <taxon>Populus</taxon>
    </lineage>
</organism>
<evidence type="ECO:0000313" key="1">
    <source>
        <dbReference type="EMBL" id="KAH8514723.1"/>
    </source>
</evidence>
<gene>
    <name evidence="1" type="ORF">H0E87_007523</name>
</gene>
<name>A0A8T2ZB86_POPDE</name>